<dbReference type="InterPro" id="IPR016036">
    <property type="entry name" value="Malonyl_transacylase_ACP-bd"/>
</dbReference>
<keyword evidence="5" id="KW-1185">Reference proteome</keyword>
<dbReference type="Proteomes" id="UP001304298">
    <property type="component" value="Unassembled WGS sequence"/>
</dbReference>
<evidence type="ECO:0000313" key="4">
    <source>
        <dbReference type="EMBL" id="MEA5367264.1"/>
    </source>
</evidence>
<dbReference type="PROSITE" id="PS52004">
    <property type="entry name" value="KS3_2"/>
    <property type="match status" value="1"/>
</dbReference>
<protein>
    <submittedName>
        <fullName evidence="4">Type I polyketide synthase</fullName>
    </submittedName>
</protein>
<evidence type="ECO:0000259" key="3">
    <source>
        <dbReference type="PROSITE" id="PS52004"/>
    </source>
</evidence>
<dbReference type="InterPro" id="IPR020841">
    <property type="entry name" value="PKS_Beta-ketoAc_synthase_dom"/>
</dbReference>
<dbReference type="CDD" id="cd00833">
    <property type="entry name" value="PKS"/>
    <property type="match status" value="1"/>
</dbReference>
<dbReference type="Gene3D" id="3.40.366.10">
    <property type="entry name" value="Malonyl-Coenzyme A Acyl Carrier Protein, domain 2"/>
    <property type="match status" value="1"/>
</dbReference>
<dbReference type="InterPro" id="IPR014031">
    <property type="entry name" value="Ketoacyl_synth_C"/>
</dbReference>
<dbReference type="InterPro" id="IPR014043">
    <property type="entry name" value="Acyl_transferase_dom"/>
</dbReference>
<dbReference type="Pfam" id="PF00109">
    <property type="entry name" value="ketoacyl-synt"/>
    <property type="match status" value="1"/>
</dbReference>
<dbReference type="PANTHER" id="PTHR43775:SF37">
    <property type="entry name" value="SI:DKEY-61P9.11"/>
    <property type="match status" value="1"/>
</dbReference>
<proteinExistence type="predicted"/>
<comment type="caution">
    <text evidence="4">The sequence shown here is derived from an EMBL/GenBank/DDBJ whole genome shotgun (WGS) entry which is preliminary data.</text>
</comment>
<dbReference type="InterPro" id="IPR050091">
    <property type="entry name" value="PKS_NRPS_Biosynth_Enz"/>
</dbReference>
<feature type="domain" description="Ketosynthase family 3 (KS3)" evidence="3">
    <location>
        <begin position="9"/>
        <end position="435"/>
    </location>
</feature>
<gene>
    <name evidence="4" type="ORF">VA596_47590</name>
</gene>
<dbReference type="InterPro" id="IPR014030">
    <property type="entry name" value="Ketoacyl_synth_N"/>
</dbReference>
<dbReference type="SMART" id="SM00825">
    <property type="entry name" value="PKS_KS"/>
    <property type="match status" value="1"/>
</dbReference>
<dbReference type="Pfam" id="PF16197">
    <property type="entry name" value="KAsynt_C_assoc"/>
    <property type="match status" value="1"/>
</dbReference>
<dbReference type="InterPro" id="IPR016035">
    <property type="entry name" value="Acyl_Trfase/lysoPLipase"/>
</dbReference>
<dbReference type="PANTHER" id="PTHR43775">
    <property type="entry name" value="FATTY ACID SYNTHASE"/>
    <property type="match status" value="1"/>
</dbReference>
<dbReference type="Gene3D" id="3.40.47.10">
    <property type="match status" value="1"/>
</dbReference>
<dbReference type="InterPro" id="IPR001227">
    <property type="entry name" value="Ac_transferase_dom_sf"/>
</dbReference>
<dbReference type="SUPFAM" id="SSF53901">
    <property type="entry name" value="Thiolase-like"/>
    <property type="match status" value="1"/>
</dbReference>
<name>A0ABU5RNV9_9PSEU</name>
<dbReference type="Pfam" id="PF00698">
    <property type="entry name" value="Acyl_transf_1"/>
    <property type="match status" value="1"/>
</dbReference>
<evidence type="ECO:0000256" key="1">
    <source>
        <dbReference type="ARBA" id="ARBA00022450"/>
    </source>
</evidence>
<dbReference type="SUPFAM" id="SSF55048">
    <property type="entry name" value="Probable ACP-binding domain of malonyl-CoA ACP transacylase"/>
    <property type="match status" value="1"/>
</dbReference>
<keyword evidence="2" id="KW-0597">Phosphoprotein</keyword>
<dbReference type="RefSeq" id="WP_323337132.1">
    <property type="nucleotide sequence ID" value="NZ_JAYFSI010000021.1"/>
</dbReference>
<dbReference type="InterPro" id="IPR016039">
    <property type="entry name" value="Thiolase-like"/>
</dbReference>
<dbReference type="InterPro" id="IPR032821">
    <property type="entry name" value="PKS_assoc"/>
</dbReference>
<sequence length="975" mass="102903">MTTEPRDTGDDIAIVGMAGNFPGAPDIGKFWADLCAGRDGITRMTRDELLAAGVAPEVADDPAFVAAAGLLPGIDRFDADFFGYTRPDAELLDPQHRLFLENAWHALEDAGVDPDRIEGLAGVFAGGAPSTYLLSNLLQNDITALTAGPDQLILQNEKDLIASRLSYALDLTGPSVSVQSCSSTALAAVAQGCSSLITGESDLVVAGAVSVVVPQEPGYLYREGSRFAPDGINRILDAGANGKVPGNGLGVVVLRRLEDALADGDRVYAVIRGWAIHHEGNRARQAFNLPGVPGQAAVVAEALAAADVDPTEIDHVEVSTLGTPFGDVAEISALQKIFDVDGVERVTLGSIDANLGHINQAGGIARFIKAALALHHEKLPPAVNFEKPNPQLAHSGGKLVVQETLADWPRGDRPRLAGVSAYGFGGTDAHVVIEEAPENRPSRPAARPHQLLAWSARTPEAADAMTGRLAANRPEWTDLADVAYTLHTGRKAFEHRRMTVVSSVDDDAFASETRVVAEADTHLRRTAFLLAGVGEQYRGMAGGLYESEPEFKAAIDECAALFRDHLGTDPTSSLLGVRGSDGGDLARLLGRATDSEDAGPAVTQPAVFTLGYALGRLLRAWGVEPSVLAGYSVGEFAAATLAGALTLEEATALVATRAKLIEKLPQGAMAAIPLGADELAAKVGDVTAFGVDVAALNGPRMLVVSGPADGVEKLAAALAEHGVPARPLRTTHAFHSRALRPVAAELTAWARQHLTPREPDVPYLSNVTGAPITAKQLKDPGYWAEHMCRPVRFAAMIEHLASDSPDTVLLELGAGQSLGSMFRGHPGFPQASWPLLVPTLPGEADPRPDTEVLTEALGRAWLSGVAIDWRAYHAGRDPRKTTLPGYPFQRQRYWIEPTEARSDVALGARDAGKPVYLVEGDLDVTARDLATRLGAELGATVVFGSDAAAVRAEHGRLDGVLDLTTSEASKAKENR</sequence>
<dbReference type="Gene3D" id="3.30.70.3290">
    <property type="match status" value="1"/>
</dbReference>
<keyword evidence="1" id="KW-0596">Phosphopantetheine</keyword>
<reference evidence="4 5" key="1">
    <citation type="submission" date="2023-12" db="EMBL/GenBank/DDBJ databases">
        <title>Amycolatopsis sp. V23-08.</title>
        <authorList>
            <person name="Somphong A."/>
        </authorList>
    </citation>
    <scope>NUCLEOTIDE SEQUENCE [LARGE SCALE GENOMIC DNA]</scope>
    <source>
        <strain evidence="4 5">V23-08</strain>
    </source>
</reference>
<dbReference type="EMBL" id="JAYFSI010000021">
    <property type="protein sequence ID" value="MEA5367264.1"/>
    <property type="molecule type" value="Genomic_DNA"/>
</dbReference>
<evidence type="ECO:0000256" key="2">
    <source>
        <dbReference type="ARBA" id="ARBA00022553"/>
    </source>
</evidence>
<dbReference type="Pfam" id="PF02801">
    <property type="entry name" value="Ketoacyl-synt_C"/>
    <property type="match status" value="1"/>
</dbReference>
<evidence type="ECO:0000313" key="5">
    <source>
        <dbReference type="Proteomes" id="UP001304298"/>
    </source>
</evidence>
<accession>A0ABU5RNV9</accession>
<dbReference type="SMART" id="SM00827">
    <property type="entry name" value="PKS_AT"/>
    <property type="match status" value="1"/>
</dbReference>
<organism evidence="4 5">
    <name type="scientific">Amycolatopsis heterodermiae</name>
    <dbReference type="NCBI Taxonomy" id="3110235"/>
    <lineage>
        <taxon>Bacteria</taxon>
        <taxon>Bacillati</taxon>
        <taxon>Actinomycetota</taxon>
        <taxon>Actinomycetes</taxon>
        <taxon>Pseudonocardiales</taxon>
        <taxon>Pseudonocardiaceae</taxon>
        <taxon>Amycolatopsis</taxon>
    </lineage>
</organism>
<dbReference type="SUPFAM" id="SSF52151">
    <property type="entry name" value="FabD/lysophospholipase-like"/>
    <property type="match status" value="1"/>
</dbReference>